<dbReference type="EnsemblProtists" id="EOD24965">
    <property type="protein sequence ID" value="EOD24965"/>
    <property type="gene ID" value="EMIHUDRAFT_443732"/>
</dbReference>
<keyword evidence="2" id="KW-0732">Signal</keyword>
<feature type="chain" id="PRO_5044291484" evidence="2">
    <location>
        <begin position="16"/>
        <end position="239"/>
    </location>
</feature>
<accession>A0A0D3JN80</accession>
<evidence type="ECO:0000313" key="3">
    <source>
        <dbReference type="EnsemblProtists" id="EOD24965"/>
    </source>
</evidence>
<name>A0A0D3JN80_EMIH1</name>
<dbReference type="Proteomes" id="UP000013827">
    <property type="component" value="Unassembled WGS sequence"/>
</dbReference>
<dbReference type="RefSeq" id="XP_005777394.1">
    <property type="nucleotide sequence ID" value="XM_005777337.1"/>
</dbReference>
<evidence type="ECO:0000256" key="2">
    <source>
        <dbReference type="SAM" id="SignalP"/>
    </source>
</evidence>
<feature type="region of interest" description="Disordered" evidence="1">
    <location>
        <begin position="92"/>
        <end position="111"/>
    </location>
</feature>
<reference evidence="4" key="1">
    <citation type="journal article" date="2013" name="Nature">
        <title>Pan genome of the phytoplankton Emiliania underpins its global distribution.</title>
        <authorList>
            <person name="Read B.A."/>
            <person name="Kegel J."/>
            <person name="Klute M.J."/>
            <person name="Kuo A."/>
            <person name="Lefebvre S.C."/>
            <person name="Maumus F."/>
            <person name="Mayer C."/>
            <person name="Miller J."/>
            <person name="Monier A."/>
            <person name="Salamov A."/>
            <person name="Young J."/>
            <person name="Aguilar M."/>
            <person name="Claverie J.M."/>
            <person name="Frickenhaus S."/>
            <person name="Gonzalez K."/>
            <person name="Herman E.K."/>
            <person name="Lin Y.C."/>
            <person name="Napier J."/>
            <person name="Ogata H."/>
            <person name="Sarno A.F."/>
            <person name="Shmutz J."/>
            <person name="Schroeder D."/>
            <person name="de Vargas C."/>
            <person name="Verret F."/>
            <person name="von Dassow P."/>
            <person name="Valentin K."/>
            <person name="Van de Peer Y."/>
            <person name="Wheeler G."/>
            <person name="Dacks J.B."/>
            <person name="Delwiche C.F."/>
            <person name="Dyhrman S.T."/>
            <person name="Glockner G."/>
            <person name="John U."/>
            <person name="Richards T."/>
            <person name="Worden A.Z."/>
            <person name="Zhang X."/>
            <person name="Grigoriev I.V."/>
            <person name="Allen A.E."/>
            <person name="Bidle K."/>
            <person name="Borodovsky M."/>
            <person name="Bowler C."/>
            <person name="Brownlee C."/>
            <person name="Cock J.M."/>
            <person name="Elias M."/>
            <person name="Gladyshev V.N."/>
            <person name="Groth M."/>
            <person name="Guda C."/>
            <person name="Hadaegh A."/>
            <person name="Iglesias-Rodriguez M.D."/>
            <person name="Jenkins J."/>
            <person name="Jones B.M."/>
            <person name="Lawson T."/>
            <person name="Leese F."/>
            <person name="Lindquist E."/>
            <person name="Lobanov A."/>
            <person name="Lomsadze A."/>
            <person name="Malik S.B."/>
            <person name="Marsh M.E."/>
            <person name="Mackinder L."/>
            <person name="Mock T."/>
            <person name="Mueller-Roeber B."/>
            <person name="Pagarete A."/>
            <person name="Parker M."/>
            <person name="Probert I."/>
            <person name="Quesneville H."/>
            <person name="Raines C."/>
            <person name="Rensing S.A."/>
            <person name="Riano-Pachon D.M."/>
            <person name="Richier S."/>
            <person name="Rokitta S."/>
            <person name="Shiraiwa Y."/>
            <person name="Soanes D.M."/>
            <person name="van der Giezen M."/>
            <person name="Wahlund T.M."/>
            <person name="Williams B."/>
            <person name="Wilson W."/>
            <person name="Wolfe G."/>
            <person name="Wurch L.L."/>
        </authorList>
    </citation>
    <scope>NUCLEOTIDE SEQUENCE</scope>
</reference>
<evidence type="ECO:0000313" key="4">
    <source>
        <dbReference type="Proteomes" id="UP000013827"/>
    </source>
</evidence>
<feature type="signal peptide" evidence="2">
    <location>
        <begin position="1"/>
        <end position="15"/>
    </location>
</feature>
<dbReference type="AlphaFoldDB" id="A0A0D3JN80"/>
<proteinExistence type="predicted"/>
<organism evidence="3 4">
    <name type="scientific">Emiliania huxleyi (strain CCMP1516)</name>
    <dbReference type="NCBI Taxonomy" id="280463"/>
    <lineage>
        <taxon>Eukaryota</taxon>
        <taxon>Haptista</taxon>
        <taxon>Haptophyta</taxon>
        <taxon>Prymnesiophyceae</taxon>
        <taxon>Isochrysidales</taxon>
        <taxon>Noelaerhabdaceae</taxon>
        <taxon>Emiliania</taxon>
    </lineage>
</organism>
<reference evidence="3" key="2">
    <citation type="submission" date="2024-10" db="UniProtKB">
        <authorList>
            <consortium name="EnsemblProtists"/>
        </authorList>
    </citation>
    <scope>IDENTIFICATION</scope>
</reference>
<sequence length="239" mass="24854">MRILSAAALLSGVAGQIWNPFGSGQATYSYDPATAVEREFDGIAAASFDVPPPPPWTAPSPPPSPPPPSPPKPPPEPACWYRGRKVDYSYCVAPPPPQPNPPPPPPPSPEPPPPPVYLWCTVDENSTNSSCANATVWEDPDLYTLNMIFLGSCASALGLAAYAYSKEGDPTSVAGAATRNFKLAVGAPTTLTDPIPGGKPTTKTKAYAGLPKVRAKALPGVIRSTMARSCLSHGGLGRG</sequence>
<feature type="region of interest" description="Disordered" evidence="1">
    <location>
        <begin position="46"/>
        <end position="78"/>
    </location>
</feature>
<feature type="compositionally biased region" description="Pro residues" evidence="1">
    <location>
        <begin position="50"/>
        <end position="77"/>
    </location>
</feature>
<keyword evidence="4" id="KW-1185">Reference proteome</keyword>
<feature type="compositionally biased region" description="Pro residues" evidence="1">
    <location>
        <begin position="93"/>
        <end position="111"/>
    </location>
</feature>
<dbReference type="PaxDb" id="2903-EOD24965"/>
<evidence type="ECO:0000256" key="1">
    <source>
        <dbReference type="SAM" id="MobiDB-lite"/>
    </source>
</evidence>
<dbReference type="KEGG" id="ehx:EMIHUDRAFT_443732"/>
<dbReference type="HOGENOM" id="CLU_1162943_0_0_1"/>
<dbReference type="GeneID" id="17270511"/>
<protein>
    <submittedName>
        <fullName evidence="3">Uncharacterized protein</fullName>
    </submittedName>
</protein>